<dbReference type="EMBL" id="JABMIG020000010">
    <property type="protein sequence ID" value="KAL3804075.1"/>
    <property type="molecule type" value="Genomic_DNA"/>
</dbReference>
<evidence type="ECO:0000313" key="4">
    <source>
        <dbReference type="Proteomes" id="UP001516023"/>
    </source>
</evidence>
<evidence type="ECO:0000256" key="2">
    <source>
        <dbReference type="SAM" id="SignalP"/>
    </source>
</evidence>
<proteinExistence type="predicted"/>
<feature type="region of interest" description="Disordered" evidence="1">
    <location>
        <begin position="41"/>
        <end position="80"/>
    </location>
</feature>
<feature type="chain" id="PRO_5044853933" evidence="2">
    <location>
        <begin position="26"/>
        <end position="914"/>
    </location>
</feature>
<comment type="caution">
    <text evidence="3">The sequence shown here is derived from an EMBL/GenBank/DDBJ whole genome shotgun (WGS) entry which is preliminary data.</text>
</comment>
<name>A0ABD3R0U6_9STRA</name>
<accession>A0ABD3R0U6</accession>
<sequence length="914" mass="98137">MYVSTYRRFWTLRICLFVATASSQTASVVITHHESSRLGAPDSVVSVKGKSSKKDAEESSRTTSQAGDAPDATVDASNGVVAGNSTGTDKFYPLFTDRLCKKDCPSGDSFECAGVLGDTVGMSLFDTVEECCTEAFGWIDVTLCTALSANTTTDLFYVSIPDEACKKHCPVDPATFECGGTPQDLATALFETVDECCAAKLPHIDEALCVAISTNTSTNKFYLLDDVCKQDCPIDPTTFECGGNPRDVSATLYDTIEECCAEKLAFIDESLCVAIATNTSTDSFYVSGDSCKQDCPIDPVAFECGGTPDDLSTTLFGSLVDCCSEKLAYIDGSLCVAISTNTSTDKFYVSYSEKMCKQDCPVDPTTFECGGTPEDLSTPLYATVEECCSEKLAFIDLTLCTAVSLNETTDKFYVSYTDKVCKKDCPVGESFECGGTPEDLTTKLFETVEACCSEKLSYIDESLCAALSLNQTTDKFYVSYPDEKCLKDCPVGDAPECGGPPGDLSTALFETAAECCIEKLSYIDESLCSALSLNKTTDKFYVSYHDEACKKDCPVGEAPECGGIPEDTSVTLFETVEECCAEKLAYIDESLCVAMSLNTTTDKFYVSYHDEACKADCPVGEAPECGGTPEDSSVTLFLSVEKCCAEKLAYIDGALCVALSLNKTTDKFYVSYPDESCKKDCPVGDSPECGGSPADLSTTLFDTVENCCVEKLAYIDKSLCTATSLNKTTDLFYVNGEVCKKDCPVGSEPECGGTPEDSSTKLFESVEECCTQKLAYIDVELCAALSLNKTTDKFYVSYPDESCKKDCPVGDAPECGGAPADLSTTLFDTAEECCVENLAYIDKRLCAAISTNQHTNLFYVSYPDEACKKDCPAEDGGQCGGTPADLSIHLFGSVSECCKEKLSWVELSECVAAV</sequence>
<evidence type="ECO:0000313" key="3">
    <source>
        <dbReference type="EMBL" id="KAL3804075.1"/>
    </source>
</evidence>
<evidence type="ECO:0000256" key="1">
    <source>
        <dbReference type="SAM" id="MobiDB-lite"/>
    </source>
</evidence>
<gene>
    <name evidence="3" type="ORF">HJC23_006466</name>
</gene>
<keyword evidence="2" id="KW-0732">Signal</keyword>
<keyword evidence="4" id="KW-1185">Reference proteome</keyword>
<reference evidence="3 4" key="1">
    <citation type="journal article" date="2020" name="G3 (Bethesda)">
        <title>Improved Reference Genome for Cyclotella cryptica CCMP332, a Model for Cell Wall Morphogenesis, Salinity Adaptation, and Lipid Production in Diatoms (Bacillariophyta).</title>
        <authorList>
            <person name="Roberts W.R."/>
            <person name="Downey K.M."/>
            <person name="Ruck E.C."/>
            <person name="Traller J.C."/>
            <person name="Alverson A.J."/>
        </authorList>
    </citation>
    <scope>NUCLEOTIDE SEQUENCE [LARGE SCALE GENOMIC DNA]</scope>
    <source>
        <strain evidence="3 4">CCMP332</strain>
    </source>
</reference>
<dbReference type="Proteomes" id="UP001516023">
    <property type="component" value="Unassembled WGS sequence"/>
</dbReference>
<organism evidence="3 4">
    <name type="scientific">Cyclotella cryptica</name>
    <dbReference type="NCBI Taxonomy" id="29204"/>
    <lineage>
        <taxon>Eukaryota</taxon>
        <taxon>Sar</taxon>
        <taxon>Stramenopiles</taxon>
        <taxon>Ochrophyta</taxon>
        <taxon>Bacillariophyta</taxon>
        <taxon>Coscinodiscophyceae</taxon>
        <taxon>Thalassiosirophycidae</taxon>
        <taxon>Stephanodiscales</taxon>
        <taxon>Stephanodiscaceae</taxon>
        <taxon>Cyclotella</taxon>
    </lineage>
</organism>
<dbReference type="AlphaFoldDB" id="A0ABD3R0U6"/>
<protein>
    <submittedName>
        <fullName evidence="3">Uncharacterized protein</fullName>
    </submittedName>
</protein>
<feature type="signal peptide" evidence="2">
    <location>
        <begin position="1"/>
        <end position="25"/>
    </location>
</feature>